<reference evidence="2 3" key="1">
    <citation type="submission" date="2024-02" db="EMBL/GenBank/DDBJ databases">
        <title>High-quality chromosome-scale genome assembly of Pensacola bahiagrass (Paspalum notatum Flugge var. saurae).</title>
        <authorList>
            <person name="Vega J.M."/>
            <person name="Podio M."/>
            <person name="Orjuela J."/>
            <person name="Siena L.A."/>
            <person name="Pessino S.C."/>
            <person name="Combes M.C."/>
            <person name="Mariac C."/>
            <person name="Albertini E."/>
            <person name="Pupilli F."/>
            <person name="Ortiz J.P.A."/>
            <person name="Leblanc O."/>
        </authorList>
    </citation>
    <scope>NUCLEOTIDE SEQUENCE [LARGE SCALE GENOMIC DNA]</scope>
    <source>
        <strain evidence="2">R1</strain>
        <tissue evidence="2">Leaf</tissue>
    </source>
</reference>
<dbReference type="EMBL" id="CP144752">
    <property type="protein sequence ID" value="WVZ88730.1"/>
    <property type="molecule type" value="Genomic_DNA"/>
</dbReference>
<keyword evidence="3" id="KW-1185">Reference proteome</keyword>
<feature type="region of interest" description="Disordered" evidence="1">
    <location>
        <begin position="139"/>
        <end position="158"/>
    </location>
</feature>
<proteinExistence type="predicted"/>
<sequence>TEWPVNLERIDNVGNGAGRRSDGDEEAADAERLEADPPGATARHVALLDVHLHGEVDGERPERDGAEEPHNISEEREQHGDDGGGAHERRPPRQPEHAEDEGPHSELLGDEGALRPLGGRPALDEGEDGLAEDLVGADEVHDDGDVGDVEQPEGLVEAEAREEVVRRVVAERRVPHASAQHKMVVVATLRLVAFFITFASDGGGALIDVGEGVGEGDVAEGLQGVPDLLRGGDVGADADAGETALESTISCNSSNIQAHVSTNLAFKVEQSCTMIA</sequence>
<feature type="region of interest" description="Disordered" evidence="1">
    <location>
        <begin position="1"/>
        <end position="127"/>
    </location>
</feature>
<dbReference type="AlphaFoldDB" id="A0AAQ3UER9"/>
<evidence type="ECO:0000313" key="2">
    <source>
        <dbReference type="EMBL" id="WVZ88730.1"/>
    </source>
</evidence>
<dbReference type="Proteomes" id="UP001341281">
    <property type="component" value="Chromosome 08"/>
</dbReference>
<gene>
    <name evidence="2" type="ORF">U9M48_035215</name>
</gene>
<evidence type="ECO:0000313" key="3">
    <source>
        <dbReference type="Proteomes" id="UP001341281"/>
    </source>
</evidence>
<organism evidence="2 3">
    <name type="scientific">Paspalum notatum var. saurae</name>
    <dbReference type="NCBI Taxonomy" id="547442"/>
    <lineage>
        <taxon>Eukaryota</taxon>
        <taxon>Viridiplantae</taxon>
        <taxon>Streptophyta</taxon>
        <taxon>Embryophyta</taxon>
        <taxon>Tracheophyta</taxon>
        <taxon>Spermatophyta</taxon>
        <taxon>Magnoliopsida</taxon>
        <taxon>Liliopsida</taxon>
        <taxon>Poales</taxon>
        <taxon>Poaceae</taxon>
        <taxon>PACMAD clade</taxon>
        <taxon>Panicoideae</taxon>
        <taxon>Andropogonodae</taxon>
        <taxon>Paspaleae</taxon>
        <taxon>Paspalinae</taxon>
        <taxon>Paspalum</taxon>
    </lineage>
</organism>
<name>A0AAQ3UER9_PASNO</name>
<feature type="compositionally biased region" description="Basic and acidic residues" evidence="1">
    <location>
        <begin position="50"/>
        <end position="104"/>
    </location>
</feature>
<protein>
    <submittedName>
        <fullName evidence="2">Uncharacterized protein</fullName>
    </submittedName>
</protein>
<accession>A0AAQ3UER9</accession>
<feature type="non-terminal residue" evidence="2">
    <location>
        <position position="1"/>
    </location>
</feature>
<evidence type="ECO:0000256" key="1">
    <source>
        <dbReference type="SAM" id="MobiDB-lite"/>
    </source>
</evidence>
<feature type="compositionally biased region" description="Acidic residues" evidence="1">
    <location>
        <begin position="140"/>
        <end position="151"/>
    </location>
</feature>